<comment type="caution">
    <text evidence="2">The sequence shown here is derived from an EMBL/GenBank/DDBJ whole genome shotgun (WGS) entry which is preliminary data.</text>
</comment>
<proteinExistence type="predicted"/>
<dbReference type="Proteomes" id="UP001314263">
    <property type="component" value="Unassembled WGS sequence"/>
</dbReference>
<reference evidence="2 3" key="1">
    <citation type="submission" date="2023-10" db="EMBL/GenBank/DDBJ databases">
        <authorList>
            <person name="Maclean D."/>
            <person name="Macfadyen A."/>
        </authorList>
    </citation>
    <scope>NUCLEOTIDE SEQUENCE [LARGE SCALE GENOMIC DNA]</scope>
</reference>
<protein>
    <submittedName>
        <fullName evidence="2">Uncharacterized protein</fullName>
    </submittedName>
</protein>
<evidence type="ECO:0000256" key="1">
    <source>
        <dbReference type="SAM" id="MobiDB-lite"/>
    </source>
</evidence>
<keyword evidence="3" id="KW-1185">Reference proteome</keyword>
<name>A0AAV1ID67_9CHLO</name>
<gene>
    <name evidence="2" type="ORF">CVIRNUC_008209</name>
</gene>
<sequence>MAGIAWGSHRRLQHSTGLANLKAQSRSFGMEQGSQAADFVSKAASARLVYSASSENQVLNGQQEVITKVTKDHEVVDVNGFIFRRKRRTPLTDSANVPAEHLKRTKSSVAPREDVGTMGGQGAGGCVKAESALVSLPSDGASQASRLLTLCQKCVQDAVAAAVGQPGVQQLQAMLQEFLVDVEASLANGTLQAVEACPAGNLDMQEQKALLAHLRLERDVLLSRLERFEQEEMEWLQILNSTELEPSQGGRSAGPPVAPLIDLDGSAANSPARGDGSELVGSTTQPDDDNKVRVQAAEQSPAATAVLRQARLDVHRTLTFQIDGLSSMVEGVQDLVARADQISAEEFDTLRRKIFSALPGIDSPARLIREIAKPASTARPSL</sequence>
<feature type="region of interest" description="Disordered" evidence="1">
    <location>
        <begin position="102"/>
        <end position="122"/>
    </location>
</feature>
<dbReference type="EMBL" id="CAUYUE010000011">
    <property type="protein sequence ID" value="CAK0785004.1"/>
    <property type="molecule type" value="Genomic_DNA"/>
</dbReference>
<feature type="region of interest" description="Disordered" evidence="1">
    <location>
        <begin position="245"/>
        <end position="290"/>
    </location>
</feature>
<organism evidence="2 3">
    <name type="scientific">Coccomyxa viridis</name>
    <dbReference type="NCBI Taxonomy" id="1274662"/>
    <lineage>
        <taxon>Eukaryota</taxon>
        <taxon>Viridiplantae</taxon>
        <taxon>Chlorophyta</taxon>
        <taxon>core chlorophytes</taxon>
        <taxon>Trebouxiophyceae</taxon>
        <taxon>Trebouxiophyceae incertae sedis</taxon>
        <taxon>Coccomyxaceae</taxon>
        <taxon>Coccomyxa</taxon>
    </lineage>
</organism>
<evidence type="ECO:0000313" key="2">
    <source>
        <dbReference type="EMBL" id="CAK0785004.1"/>
    </source>
</evidence>
<dbReference type="AlphaFoldDB" id="A0AAV1ID67"/>
<evidence type="ECO:0000313" key="3">
    <source>
        <dbReference type="Proteomes" id="UP001314263"/>
    </source>
</evidence>
<accession>A0AAV1ID67</accession>